<dbReference type="AlphaFoldDB" id="A0AAJ1FR74"/>
<dbReference type="InterPro" id="IPR032465">
    <property type="entry name" value="ACMSD"/>
</dbReference>
<organism evidence="3 4">
    <name type="scientific">Pantoea ananas</name>
    <name type="common">Erwinia uredovora</name>
    <dbReference type="NCBI Taxonomy" id="553"/>
    <lineage>
        <taxon>Bacteria</taxon>
        <taxon>Pseudomonadati</taxon>
        <taxon>Pseudomonadota</taxon>
        <taxon>Gammaproteobacteria</taxon>
        <taxon>Enterobacterales</taxon>
        <taxon>Erwiniaceae</taxon>
        <taxon>Pantoea</taxon>
    </lineage>
</organism>
<dbReference type="InterPro" id="IPR032466">
    <property type="entry name" value="Metal_Hydrolase"/>
</dbReference>
<dbReference type="Pfam" id="PF04909">
    <property type="entry name" value="Amidohydro_2"/>
    <property type="match status" value="1"/>
</dbReference>
<evidence type="ECO:0000259" key="2">
    <source>
        <dbReference type="Pfam" id="PF04909"/>
    </source>
</evidence>
<dbReference type="GO" id="GO:0019748">
    <property type="term" value="P:secondary metabolic process"/>
    <property type="evidence" value="ECO:0007669"/>
    <property type="project" value="TreeGrafter"/>
</dbReference>
<name>A0AAJ1FR74_PANAN</name>
<proteinExistence type="predicted"/>
<gene>
    <name evidence="3" type="ORF">NB703_003495</name>
</gene>
<dbReference type="GO" id="GO:0016831">
    <property type="term" value="F:carboxy-lyase activity"/>
    <property type="evidence" value="ECO:0007669"/>
    <property type="project" value="InterPro"/>
</dbReference>
<dbReference type="Proteomes" id="UP001208888">
    <property type="component" value="Unassembled WGS sequence"/>
</dbReference>
<reference evidence="3" key="1">
    <citation type="submission" date="2022-06" db="EMBL/GenBank/DDBJ databases">
        <title>Dynamics of rice microbiomes reveals core vertical transmitted seed endophytes.</title>
        <authorList>
            <person name="Liao K."/>
            <person name="Zhang X."/>
        </authorList>
    </citation>
    <scope>NUCLEOTIDE SEQUENCE</scope>
    <source>
        <strain evidence="3">JT1-17</strain>
    </source>
</reference>
<dbReference type="Gene3D" id="3.20.20.140">
    <property type="entry name" value="Metal-dependent hydrolases"/>
    <property type="match status" value="1"/>
</dbReference>
<evidence type="ECO:0000313" key="4">
    <source>
        <dbReference type="Proteomes" id="UP001208888"/>
    </source>
</evidence>
<evidence type="ECO:0000256" key="1">
    <source>
        <dbReference type="ARBA" id="ARBA00023239"/>
    </source>
</evidence>
<dbReference type="RefSeq" id="WP_264252908.1">
    <property type="nucleotide sequence ID" value="NZ_JANFWD010000004.1"/>
</dbReference>
<sequence>MQKRLIDIDLRIEDMDKIGIKIYILSLNQPGIEAIIDTERAVDMAKRMNDYCAKQLIDKHPDRLRAFACVPMQYPHQAATELERTVKNHGFVGALINGYTNFGDENTVQYLDEPQVDVFWSKVEELGVPVYLHPRIPMPSQQRIYKGYEGLFGSAWEFGVETSTHAVRLMLSGLFDRQEVRTISWTLRISAYNTIICCSNFLPANKQSIYKYLTLVALVSWPMPQQSFCSSFCA</sequence>
<feature type="domain" description="Amidohydrolase-related" evidence="2">
    <location>
        <begin position="10"/>
        <end position="177"/>
    </location>
</feature>
<evidence type="ECO:0000313" key="3">
    <source>
        <dbReference type="EMBL" id="MCW0345402.1"/>
    </source>
</evidence>
<accession>A0AAJ1FR74</accession>
<dbReference type="SUPFAM" id="SSF51556">
    <property type="entry name" value="Metallo-dependent hydrolases"/>
    <property type="match status" value="1"/>
</dbReference>
<protein>
    <recommendedName>
        <fullName evidence="2">Amidohydrolase-related domain-containing protein</fullName>
    </recommendedName>
</protein>
<dbReference type="PANTHER" id="PTHR21240">
    <property type="entry name" value="2-AMINO-3-CARBOXYLMUCONATE-6-SEMIALDEHYDE DECARBOXYLASE"/>
    <property type="match status" value="1"/>
</dbReference>
<dbReference type="GO" id="GO:0016787">
    <property type="term" value="F:hydrolase activity"/>
    <property type="evidence" value="ECO:0007669"/>
    <property type="project" value="InterPro"/>
</dbReference>
<keyword evidence="1" id="KW-0456">Lyase</keyword>
<dbReference type="InterPro" id="IPR006680">
    <property type="entry name" value="Amidohydro-rel"/>
</dbReference>
<dbReference type="EMBL" id="JANFVX010000014">
    <property type="protein sequence ID" value="MCW0345402.1"/>
    <property type="molecule type" value="Genomic_DNA"/>
</dbReference>
<dbReference type="GO" id="GO:0005829">
    <property type="term" value="C:cytosol"/>
    <property type="evidence" value="ECO:0007669"/>
    <property type="project" value="TreeGrafter"/>
</dbReference>
<comment type="caution">
    <text evidence="3">The sequence shown here is derived from an EMBL/GenBank/DDBJ whole genome shotgun (WGS) entry which is preliminary data.</text>
</comment>
<dbReference type="PANTHER" id="PTHR21240:SF31">
    <property type="entry name" value="AMIDOHYDROLASE FAMILY PROTEIN (AFU_ORTHOLOGUE AFUA_7G05840)"/>
    <property type="match status" value="1"/>
</dbReference>